<evidence type="ECO:0000313" key="1">
    <source>
        <dbReference type="EMBL" id="KAG5575924.1"/>
    </source>
</evidence>
<organism evidence="1 2">
    <name type="scientific">Solanum commersonii</name>
    <name type="common">Commerson's wild potato</name>
    <name type="synonym">Commerson's nightshade</name>
    <dbReference type="NCBI Taxonomy" id="4109"/>
    <lineage>
        <taxon>Eukaryota</taxon>
        <taxon>Viridiplantae</taxon>
        <taxon>Streptophyta</taxon>
        <taxon>Embryophyta</taxon>
        <taxon>Tracheophyta</taxon>
        <taxon>Spermatophyta</taxon>
        <taxon>Magnoliopsida</taxon>
        <taxon>eudicotyledons</taxon>
        <taxon>Gunneridae</taxon>
        <taxon>Pentapetalae</taxon>
        <taxon>asterids</taxon>
        <taxon>lamiids</taxon>
        <taxon>Solanales</taxon>
        <taxon>Solanaceae</taxon>
        <taxon>Solanoideae</taxon>
        <taxon>Solaneae</taxon>
        <taxon>Solanum</taxon>
    </lineage>
</organism>
<name>A0A9J5WL61_SOLCO</name>
<dbReference type="Proteomes" id="UP000824120">
    <property type="component" value="Chromosome 11"/>
</dbReference>
<keyword evidence="2" id="KW-1185">Reference proteome</keyword>
<proteinExistence type="predicted"/>
<dbReference type="EMBL" id="JACXVP010000011">
    <property type="protein sequence ID" value="KAG5575924.1"/>
    <property type="molecule type" value="Genomic_DNA"/>
</dbReference>
<sequence>MGEDSRFTLQNSFRLKFLVWRCRAHSLGNLDYMPNCDIVDRSFCQALGKCDDFITLLEGFIISHESHSLPQRKSISRMLSLVVSIYSHERGTIFINSDSFYSEK</sequence>
<dbReference type="AlphaFoldDB" id="A0A9J5WL61"/>
<evidence type="ECO:0000313" key="2">
    <source>
        <dbReference type="Proteomes" id="UP000824120"/>
    </source>
</evidence>
<accession>A0A9J5WL61</accession>
<comment type="caution">
    <text evidence="1">The sequence shown here is derived from an EMBL/GenBank/DDBJ whole genome shotgun (WGS) entry which is preliminary data.</text>
</comment>
<reference evidence="1 2" key="1">
    <citation type="submission" date="2020-09" db="EMBL/GenBank/DDBJ databases">
        <title>De no assembly of potato wild relative species, Solanum commersonii.</title>
        <authorList>
            <person name="Cho K."/>
        </authorList>
    </citation>
    <scope>NUCLEOTIDE SEQUENCE [LARGE SCALE GENOMIC DNA]</scope>
    <source>
        <strain evidence="1">LZ3.2</strain>
        <tissue evidence="1">Leaf</tissue>
    </source>
</reference>
<gene>
    <name evidence="1" type="ORF">H5410_056058</name>
</gene>
<protein>
    <submittedName>
        <fullName evidence="1">Uncharacterized protein</fullName>
    </submittedName>
</protein>